<dbReference type="Proteomes" id="UP000219331">
    <property type="component" value="Unassembled WGS sequence"/>
</dbReference>
<dbReference type="InterPro" id="IPR037051">
    <property type="entry name" value="4-carb_acid_sugar_kinase_N_sf"/>
</dbReference>
<evidence type="ECO:0000313" key="15">
    <source>
        <dbReference type="EMBL" id="SOC13266.1"/>
    </source>
</evidence>
<evidence type="ECO:0000256" key="11">
    <source>
        <dbReference type="ARBA" id="ARBA00039461"/>
    </source>
</evidence>
<dbReference type="Pfam" id="PF07005">
    <property type="entry name" value="SBD_N"/>
    <property type="match status" value="1"/>
</dbReference>
<gene>
    <name evidence="15" type="ORF">SAMN05421512_107120</name>
</gene>
<dbReference type="Gene3D" id="3.40.50.10840">
    <property type="entry name" value="Putative sugar-binding, N-terminal domain"/>
    <property type="match status" value="1"/>
</dbReference>
<keyword evidence="6" id="KW-0119">Carbohydrate metabolism</keyword>
<accession>A0A285T2F4</accession>
<evidence type="ECO:0000256" key="4">
    <source>
        <dbReference type="ARBA" id="ARBA00022777"/>
    </source>
</evidence>
<comment type="catalytic activity">
    <reaction evidence="7">
        <text>3-dehydro-L-erythronate + ATP = 3-dehydro-4-O-phospho-L-erythronate + ADP + H(+)</text>
        <dbReference type="Rhea" id="RHEA:52552"/>
        <dbReference type="ChEBI" id="CHEBI:15378"/>
        <dbReference type="ChEBI" id="CHEBI:30616"/>
        <dbReference type="ChEBI" id="CHEBI:136592"/>
        <dbReference type="ChEBI" id="CHEBI:136670"/>
        <dbReference type="ChEBI" id="CHEBI:456216"/>
        <dbReference type="EC" id="2.7.1.217"/>
    </reaction>
</comment>
<protein>
    <recommendedName>
        <fullName evidence="11">3-oxo-tetronate kinase</fullName>
        <ecNumber evidence="10">2.7.1.217</ecNumber>
    </recommendedName>
    <alternativeName>
        <fullName evidence="12">3-dehydrotetronate 4-kinase</fullName>
    </alternativeName>
</protein>
<dbReference type="Gene3D" id="3.40.980.20">
    <property type="entry name" value="Four-carbon acid sugar kinase, nucleotide binding domain"/>
    <property type="match status" value="1"/>
</dbReference>
<dbReference type="GO" id="GO:0016301">
    <property type="term" value="F:kinase activity"/>
    <property type="evidence" value="ECO:0007669"/>
    <property type="project" value="UniProtKB-KW"/>
</dbReference>
<dbReference type="NCBIfam" id="NF043035">
    <property type="entry name" value="OxoTetrKin"/>
    <property type="match status" value="1"/>
</dbReference>
<dbReference type="InterPro" id="IPR031475">
    <property type="entry name" value="NBD_C"/>
</dbReference>
<name>A0A285T2F4_9HYPH</name>
<evidence type="ECO:0000256" key="2">
    <source>
        <dbReference type="ARBA" id="ARBA00022679"/>
    </source>
</evidence>
<keyword evidence="5" id="KW-0067">ATP-binding</keyword>
<comment type="similarity">
    <text evidence="1">Belongs to the four-carbon acid sugar kinase family.</text>
</comment>
<evidence type="ECO:0000256" key="7">
    <source>
        <dbReference type="ARBA" id="ARBA00035898"/>
    </source>
</evidence>
<dbReference type="InterPro" id="IPR050007">
    <property type="entry name" value="OtnK"/>
</dbReference>
<evidence type="ECO:0000256" key="12">
    <source>
        <dbReference type="ARBA" id="ARBA00041377"/>
    </source>
</evidence>
<evidence type="ECO:0000313" key="16">
    <source>
        <dbReference type="Proteomes" id="UP000219331"/>
    </source>
</evidence>
<dbReference type="EMBL" id="OBML01000007">
    <property type="protein sequence ID" value="SOC13266.1"/>
    <property type="molecule type" value="Genomic_DNA"/>
</dbReference>
<dbReference type="RefSeq" id="WP_097175324.1">
    <property type="nucleotide sequence ID" value="NZ_OBML01000007.1"/>
</dbReference>
<dbReference type="STRING" id="538381.GCA_001696535_03641"/>
<evidence type="ECO:0000259" key="13">
    <source>
        <dbReference type="Pfam" id="PF07005"/>
    </source>
</evidence>
<dbReference type="Pfam" id="PF17042">
    <property type="entry name" value="NBD_C"/>
    <property type="match status" value="1"/>
</dbReference>
<dbReference type="InterPro" id="IPR010737">
    <property type="entry name" value="4-carb_acid_sugar_kinase_N"/>
</dbReference>
<evidence type="ECO:0000256" key="5">
    <source>
        <dbReference type="ARBA" id="ARBA00022840"/>
    </source>
</evidence>
<dbReference type="InterPro" id="IPR042213">
    <property type="entry name" value="NBD_C_sf"/>
</dbReference>
<comment type="function">
    <text evidence="9">Catalyzes the ATP-dependent phosphorylation of 3-oxo-tetronate to 3-oxo-tetronate 4-phosphate.</text>
</comment>
<evidence type="ECO:0000256" key="8">
    <source>
        <dbReference type="ARBA" id="ARBA00036346"/>
    </source>
</evidence>
<evidence type="ECO:0000256" key="3">
    <source>
        <dbReference type="ARBA" id="ARBA00022741"/>
    </source>
</evidence>
<keyword evidence="16" id="KW-1185">Reference proteome</keyword>
<keyword evidence="4" id="KW-0418">Kinase</keyword>
<evidence type="ECO:0000256" key="6">
    <source>
        <dbReference type="ARBA" id="ARBA00023277"/>
    </source>
</evidence>
<organism evidence="15 16">
    <name type="scientific">Stappia indica</name>
    <dbReference type="NCBI Taxonomy" id="538381"/>
    <lineage>
        <taxon>Bacteria</taxon>
        <taxon>Pseudomonadati</taxon>
        <taxon>Pseudomonadota</taxon>
        <taxon>Alphaproteobacteria</taxon>
        <taxon>Hyphomicrobiales</taxon>
        <taxon>Stappiaceae</taxon>
        <taxon>Stappia</taxon>
    </lineage>
</organism>
<proteinExistence type="inferred from homology"/>
<reference evidence="15 16" key="1">
    <citation type="submission" date="2017-08" db="EMBL/GenBank/DDBJ databases">
        <authorList>
            <person name="de Groot N.N."/>
        </authorList>
    </citation>
    <scope>NUCLEOTIDE SEQUENCE [LARGE SCALE GENOMIC DNA]</scope>
    <source>
        <strain evidence="15 16">USBA 352</strain>
    </source>
</reference>
<feature type="domain" description="Four-carbon acid sugar kinase N-terminal" evidence="13">
    <location>
        <begin position="3"/>
        <end position="227"/>
    </location>
</feature>
<comment type="catalytic activity">
    <reaction evidence="8">
        <text>3-dehydro-D-erythronate + ATP = 3-dehydro-4-O-phospho-D-erythronate + ADP + H(+)</text>
        <dbReference type="Rhea" id="RHEA:52556"/>
        <dbReference type="ChEBI" id="CHEBI:15378"/>
        <dbReference type="ChEBI" id="CHEBI:30616"/>
        <dbReference type="ChEBI" id="CHEBI:57958"/>
        <dbReference type="ChEBI" id="CHEBI:136593"/>
        <dbReference type="ChEBI" id="CHEBI:456216"/>
        <dbReference type="EC" id="2.7.1.217"/>
    </reaction>
</comment>
<dbReference type="EC" id="2.7.1.217" evidence="10"/>
<sequence length="420" mass="43046">MLLGCIGDDFTGSSDLANTLVKGGMAVTQYCGLPDGPAAPGVEAGVVALKTRSVPVAEAVEQSLAALDWLLAQGCRQIFFKYCSTFDSTPQGNIGPVIDALMDRLDAKTAIVCPAFPGTGRTLYQGHLFVGDRLLSESGMQDHPLTPMTDPDIRRWLSLQTPRKVGHVAHADVAKGAEGIAAGLARELAAGAGPVVVDAIADADLHAIGAAAEGLVLITGGSGVALGLPENFRRAGELAGGSDSFAGVDGPGVVLSGSCSRATRAQVARYKTNHPSLEVTADEVMSGKTTVATLRAFVLENQDAAPLVYSSADPEEVRRAQGVYGTETLAGAIETLFADLAGELARSGIRRIVSAGGETSGAVVRGLGCEALRIGPEIDPGVPALRVEGAELALALKSGNFGGEDFFERALAILSEKGAA</sequence>
<evidence type="ECO:0000256" key="9">
    <source>
        <dbReference type="ARBA" id="ARBA00037335"/>
    </source>
</evidence>
<dbReference type="SUPFAM" id="SSF142764">
    <property type="entry name" value="YgbK-like"/>
    <property type="match status" value="1"/>
</dbReference>
<dbReference type="GO" id="GO:0005524">
    <property type="term" value="F:ATP binding"/>
    <property type="evidence" value="ECO:0007669"/>
    <property type="project" value="UniProtKB-KW"/>
</dbReference>
<evidence type="ECO:0000259" key="14">
    <source>
        <dbReference type="Pfam" id="PF17042"/>
    </source>
</evidence>
<evidence type="ECO:0000256" key="10">
    <source>
        <dbReference type="ARBA" id="ARBA00039095"/>
    </source>
</evidence>
<dbReference type="AlphaFoldDB" id="A0A285T2F4"/>
<keyword evidence="3" id="KW-0547">Nucleotide-binding</keyword>
<keyword evidence="2" id="KW-0808">Transferase</keyword>
<evidence type="ECO:0000256" key="1">
    <source>
        <dbReference type="ARBA" id="ARBA00005715"/>
    </source>
</evidence>
<dbReference type="OrthoDB" id="191465at2"/>
<feature type="domain" description="Four-carbon acid sugar kinase nucleotide binding" evidence="14">
    <location>
        <begin position="253"/>
        <end position="407"/>
    </location>
</feature>